<organism evidence="3 4">
    <name type="scientific">Aureobasidium subglaciale (strain EXF-2481)</name>
    <name type="common">Aureobasidium pullulans var. subglaciale</name>
    <dbReference type="NCBI Taxonomy" id="1043005"/>
    <lineage>
        <taxon>Eukaryota</taxon>
        <taxon>Fungi</taxon>
        <taxon>Dikarya</taxon>
        <taxon>Ascomycota</taxon>
        <taxon>Pezizomycotina</taxon>
        <taxon>Dothideomycetes</taxon>
        <taxon>Dothideomycetidae</taxon>
        <taxon>Dothideales</taxon>
        <taxon>Saccotheciaceae</taxon>
        <taxon>Aureobasidium</taxon>
    </lineage>
</organism>
<evidence type="ECO:0000256" key="1">
    <source>
        <dbReference type="ARBA" id="ARBA00004685"/>
    </source>
</evidence>
<sequence>MRNKTLPIPDDDSHYIVSLSVFHQLHCLNRLRLAIYGGVDWTDEDDSLGITHIDHCINALRQSLMCSADLTPLTWRRDLEDGVAKEVMEVVHTCRDFDAVIEWGRDRQLQKAFNFTKMVESDPLGWNTYAA</sequence>
<evidence type="ECO:0000313" key="4">
    <source>
        <dbReference type="Proteomes" id="UP000030641"/>
    </source>
</evidence>
<proteinExistence type="inferred from homology"/>
<reference evidence="3 4" key="1">
    <citation type="journal article" date="2014" name="BMC Genomics">
        <title>Genome sequencing of four Aureobasidium pullulans varieties: biotechnological potential, stress tolerance, and description of new species.</title>
        <authorList>
            <person name="Gostin Ar C."/>
            <person name="Ohm R.A."/>
            <person name="Kogej T."/>
            <person name="Sonjak S."/>
            <person name="Turk M."/>
            <person name="Zajc J."/>
            <person name="Zalar P."/>
            <person name="Grube M."/>
            <person name="Sun H."/>
            <person name="Han J."/>
            <person name="Sharma A."/>
            <person name="Chiniquy J."/>
            <person name="Ngan C.Y."/>
            <person name="Lipzen A."/>
            <person name="Barry K."/>
            <person name="Grigoriev I.V."/>
            <person name="Gunde-Cimerman N."/>
        </authorList>
    </citation>
    <scope>NUCLEOTIDE SEQUENCE [LARGE SCALE GENOMIC DNA]</scope>
    <source>
        <strain evidence="3 4">EXF-2481</strain>
    </source>
</reference>
<evidence type="ECO:0000313" key="3">
    <source>
        <dbReference type="EMBL" id="KEQ93036.1"/>
    </source>
</evidence>
<dbReference type="InParanoid" id="A0A074Z1U2"/>
<dbReference type="EMBL" id="KL584767">
    <property type="protein sequence ID" value="KEQ93036.1"/>
    <property type="molecule type" value="Genomic_DNA"/>
</dbReference>
<keyword evidence="4" id="KW-1185">Reference proteome</keyword>
<dbReference type="RefSeq" id="XP_013341672.1">
    <property type="nucleotide sequence ID" value="XM_013486218.1"/>
</dbReference>
<accession>A0A074Z1U2</accession>
<gene>
    <name evidence="3" type="ORF">AUEXF2481DRAFT_346840</name>
</gene>
<dbReference type="HOGENOM" id="CLU_042941_7_0_1"/>
<dbReference type="OMA" id="GTIYWEW"/>
<comment type="pathway">
    <text evidence="1">Mycotoxin biosynthesis.</text>
</comment>
<dbReference type="Proteomes" id="UP000030641">
    <property type="component" value="Unassembled WGS sequence"/>
</dbReference>
<dbReference type="PANTHER" id="PTHR33365:SF4">
    <property type="entry name" value="CYCLOCHLOROTINE BIOSYNTHESIS PROTEIN O"/>
    <property type="match status" value="1"/>
</dbReference>
<dbReference type="AlphaFoldDB" id="A0A074Z1U2"/>
<dbReference type="InterPro" id="IPR021765">
    <property type="entry name" value="UstYa-like"/>
</dbReference>
<dbReference type="GO" id="GO:0043386">
    <property type="term" value="P:mycotoxin biosynthetic process"/>
    <property type="evidence" value="ECO:0007669"/>
    <property type="project" value="InterPro"/>
</dbReference>
<protein>
    <submittedName>
        <fullName evidence="3">Uncharacterized protein</fullName>
    </submittedName>
</protein>
<name>A0A074Z1U2_AURSE</name>
<dbReference type="GeneID" id="25365145"/>
<dbReference type="Pfam" id="PF11807">
    <property type="entry name" value="UstYa"/>
    <property type="match status" value="1"/>
</dbReference>
<comment type="similarity">
    <text evidence="2">Belongs to the ustYa family.</text>
</comment>
<dbReference type="PANTHER" id="PTHR33365">
    <property type="entry name" value="YALI0B05434P"/>
    <property type="match status" value="1"/>
</dbReference>
<dbReference type="OrthoDB" id="3687641at2759"/>
<evidence type="ECO:0000256" key="2">
    <source>
        <dbReference type="ARBA" id="ARBA00035112"/>
    </source>
</evidence>
<dbReference type="STRING" id="1043005.A0A074Z1U2"/>